<dbReference type="EMBL" id="JJQN01000139">
    <property type="protein sequence ID" value="KKH57107.1"/>
    <property type="molecule type" value="Genomic_DNA"/>
</dbReference>
<protein>
    <submittedName>
        <fullName evidence="3">Uncharacterized protein</fullName>
    </submittedName>
</protein>
<dbReference type="AlphaFoldDB" id="A0A0F8N989"/>
<organism evidence="3 5">
    <name type="scientific">Methanosarcina mazei</name>
    <name type="common">Methanosarcina frisia</name>
    <dbReference type="NCBI Taxonomy" id="2209"/>
    <lineage>
        <taxon>Archaea</taxon>
        <taxon>Methanobacteriati</taxon>
        <taxon>Methanobacteriota</taxon>
        <taxon>Stenosarchaea group</taxon>
        <taxon>Methanomicrobia</taxon>
        <taxon>Methanosarcinales</taxon>
        <taxon>Methanosarcinaceae</taxon>
        <taxon>Methanosarcina</taxon>
    </lineage>
</organism>
<dbReference type="RefSeq" id="WP_048044949.1">
    <property type="nucleotide sequence ID" value="NZ_JJQA01000085.1"/>
</dbReference>
<dbReference type="PATRIC" id="fig|2209.48.peg.2414"/>
<accession>A0A0F8N989</accession>
<dbReference type="Proteomes" id="UP000034064">
    <property type="component" value="Unassembled WGS sequence"/>
</dbReference>
<evidence type="ECO:0000313" key="8">
    <source>
        <dbReference type="Proteomes" id="UP000034733"/>
    </source>
</evidence>
<dbReference type="Proteomes" id="UP000034450">
    <property type="component" value="Unassembled WGS sequence"/>
</dbReference>
<sequence length="82" mass="10077">MLNLNKKPEQEEMIFIPFFLFQRWFYELTSEDLKRFDVSLIEYLKVRKLISTGRITRVNDKTVFKFLKVCENDLKEREILKI</sequence>
<comment type="caution">
    <text evidence="3">The sequence shown here is derived from an EMBL/GenBank/DDBJ whole genome shotgun (WGS) entry which is preliminary data.</text>
</comment>
<dbReference type="Proteomes" id="UP000034733">
    <property type="component" value="Unassembled WGS sequence"/>
</dbReference>
<evidence type="ECO:0000313" key="3">
    <source>
        <dbReference type="EMBL" id="KKH21139.1"/>
    </source>
</evidence>
<proteinExistence type="predicted"/>
<evidence type="ECO:0000313" key="1">
    <source>
        <dbReference type="EMBL" id="KKH15670.1"/>
    </source>
</evidence>
<dbReference type="Proteomes" id="UP000033987">
    <property type="component" value="Unassembled WGS sequence"/>
</dbReference>
<evidence type="ECO:0000313" key="5">
    <source>
        <dbReference type="Proteomes" id="UP000033987"/>
    </source>
</evidence>
<gene>
    <name evidence="1" type="ORF">DU44_11305</name>
    <name evidence="2" type="ORF">DU48_19295</name>
    <name evidence="3" type="ORF">DU65_02870</name>
    <name evidence="4" type="ORF">DU74_02160</name>
</gene>
<dbReference type="EMBL" id="JJQB01000104">
    <property type="protein sequence ID" value="KKH17927.1"/>
    <property type="molecule type" value="Genomic_DNA"/>
</dbReference>
<evidence type="ECO:0000313" key="4">
    <source>
        <dbReference type="EMBL" id="KKH57107.1"/>
    </source>
</evidence>
<evidence type="ECO:0000313" key="2">
    <source>
        <dbReference type="EMBL" id="KKH17927.1"/>
    </source>
</evidence>
<evidence type="ECO:0000313" key="6">
    <source>
        <dbReference type="Proteomes" id="UP000034064"/>
    </source>
</evidence>
<evidence type="ECO:0000313" key="7">
    <source>
        <dbReference type="Proteomes" id="UP000034450"/>
    </source>
</evidence>
<dbReference type="EMBL" id="JJQA01000085">
    <property type="protein sequence ID" value="KKH15670.1"/>
    <property type="molecule type" value="Genomic_DNA"/>
</dbReference>
<dbReference type="EMBL" id="JJQC01000085">
    <property type="protein sequence ID" value="KKH21139.1"/>
    <property type="molecule type" value="Genomic_DNA"/>
</dbReference>
<reference evidence="5 6" key="1">
    <citation type="journal article" date="2015" name="ISME J.">
        <title>Genomic and phenotypic differentiation among Methanosarcina mazei populations from Columbia River sediment.</title>
        <authorList>
            <person name="Youngblut N.D."/>
            <person name="Wirth J.S."/>
            <person name="Henriksen J.R."/>
            <person name="Smith M."/>
            <person name="Simon H."/>
            <person name="Metcalf W.W."/>
            <person name="Whitaker R.J."/>
        </authorList>
    </citation>
    <scope>NUCLEOTIDE SEQUENCE [LARGE SCALE GENOMIC DNA]</scope>
    <source>
        <strain evidence="1 6">1.F.A.1A.3</strain>
        <strain evidence="2 8">1.F.A.1B.3</strain>
        <strain evidence="3 5">1.F.A.1B.4</strain>
        <strain evidence="4 7">1.H.A.2.6</strain>
    </source>
</reference>
<name>A0A0F8N989_METMZ</name>